<keyword evidence="8" id="KW-1185">Reference proteome</keyword>
<dbReference type="Pfam" id="PF04932">
    <property type="entry name" value="Wzy_C"/>
    <property type="match status" value="1"/>
</dbReference>
<keyword evidence="3 5" id="KW-1133">Transmembrane helix</keyword>
<feature type="transmembrane region" description="Helical" evidence="5">
    <location>
        <begin position="368"/>
        <end position="387"/>
    </location>
</feature>
<dbReference type="InterPro" id="IPR007016">
    <property type="entry name" value="O-antigen_ligase-rel_domated"/>
</dbReference>
<dbReference type="InterPro" id="IPR051533">
    <property type="entry name" value="WaaL-like"/>
</dbReference>
<keyword evidence="2 5" id="KW-0812">Transmembrane</keyword>
<feature type="transmembrane region" description="Helical" evidence="5">
    <location>
        <begin position="15"/>
        <end position="35"/>
    </location>
</feature>
<evidence type="ECO:0000259" key="6">
    <source>
        <dbReference type="Pfam" id="PF04932"/>
    </source>
</evidence>
<dbReference type="AlphaFoldDB" id="A0A921TGQ9"/>
<protein>
    <submittedName>
        <fullName evidence="7">O-antigen polymerase</fullName>
    </submittedName>
</protein>
<dbReference type="PANTHER" id="PTHR37422">
    <property type="entry name" value="TEICHURONIC ACID BIOSYNTHESIS PROTEIN TUAE"/>
    <property type="match status" value="1"/>
</dbReference>
<feature type="transmembrane region" description="Helical" evidence="5">
    <location>
        <begin position="153"/>
        <end position="169"/>
    </location>
</feature>
<dbReference type="EMBL" id="PDWK01000008">
    <property type="protein sequence ID" value="KAF1690279.1"/>
    <property type="molecule type" value="Genomic_DNA"/>
</dbReference>
<dbReference type="OrthoDB" id="27575at2"/>
<dbReference type="GO" id="GO:0016020">
    <property type="term" value="C:membrane"/>
    <property type="evidence" value="ECO:0007669"/>
    <property type="project" value="UniProtKB-SubCell"/>
</dbReference>
<accession>A0A921TGQ9</accession>
<evidence type="ECO:0000313" key="7">
    <source>
        <dbReference type="EMBL" id="KAF1690279.1"/>
    </source>
</evidence>
<feature type="transmembrane region" description="Helical" evidence="5">
    <location>
        <begin position="342"/>
        <end position="362"/>
    </location>
</feature>
<dbReference type="PANTHER" id="PTHR37422:SF23">
    <property type="entry name" value="TEICHURONIC ACID BIOSYNTHESIS PROTEIN TUAE"/>
    <property type="match status" value="1"/>
</dbReference>
<reference evidence="7" key="1">
    <citation type="submission" date="2017-10" db="EMBL/GenBank/DDBJ databases">
        <title>Whole genome sequencing of members of genus Pseudoxanthomonas.</title>
        <authorList>
            <person name="Kumar S."/>
            <person name="Bansal K."/>
            <person name="Kaur A."/>
            <person name="Patil P."/>
            <person name="Sharma S."/>
            <person name="Patil P.B."/>
        </authorList>
    </citation>
    <scope>NUCLEOTIDE SEQUENCE</scope>
    <source>
        <strain evidence="7">DSM 22914</strain>
    </source>
</reference>
<evidence type="ECO:0000256" key="3">
    <source>
        <dbReference type="ARBA" id="ARBA00022989"/>
    </source>
</evidence>
<gene>
    <name evidence="7" type="ORF">CR938_02710</name>
</gene>
<dbReference type="Proteomes" id="UP000717981">
    <property type="component" value="Unassembled WGS sequence"/>
</dbReference>
<dbReference type="RefSeq" id="WP_162123536.1">
    <property type="nucleotide sequence ID" value="NZ_PDWK01000008.1"/>
</dbReference>
<comment type="caution">
    <text evidence="7">The sequence shown here is derived from an EMBL/GenBank/DDBJ whole genome shotgun (WGS) entry which is preliminary data.</text>
</comment>
<proteinExistence type="predicted"/>
<feature type="domain" description="O-antigen ligase-related" evidence="6">
    <location>
        <begin position="159"/>
        <end position="315"/>
    </location>
</feature>
<name>A0A921TGQ9_9GAMM</name>
<feature type="transmembrane region" description="Helical" evidence="5">
    <location>
        <begin position="311"/>
        <end position="330"/>
    </location>
</feature>
<feature type="transmembrane region" description="Helical" evidence="5">
    <location>
        <begin position="175"/>
        <end position="192"/>
    </location>
</feature>
<evidence type="ECO:0000256" key="5">
    <source>
        <dbReference type="SAM" id="Phobius"/>
    </source>
</evidence>
<keyword evidence="4 5" id="KW-0472">Membrane</keyword>
<evidence type="ECO:0000256" key="4">
    <source>
        <dbReference type="ARBA" id="ARBA00023136"/>
    </source>
</evidence>
<feature type="transmembrane region" description="Helical" evidence="5">
    <location>
        <begin position="124"/>
        <end position="146"/>
    </location>
</feature>
<evidence type="ECO:0000256" key="1">
    <source>
        <dbReference type="ARBA" id="ARBA00004141"/>
    </source>
</evidence>
<comment type="subcellular location">
    <subcellularLocation>
        <location evidence="1">Membrane</location>
        <topology evidence="1">Multi-pass membrane protein</topology>
    </subcellularLocation>
</comment>
<evidence type="ECO:0000256" key="2">
    <source>
        <dbReference type="ARBA" id="ARBA00022692"/>
    </source>
</evidence>
<evidence type="ECO:0000313" key="8">
    <source>
        <dbReference type="Proteomes" id="UP000717981"/>
    </source>
</evidence>
<sequence length="395" mass="42040">MWCLGALTLSIPKGLLPFGVLLLLTTALVPVRVAAGARRLGMPAAAVAAAVALAVGVPLVSSWMLGLEPGEVKSLDRLLVLPWTMAWAYVLAPSSEWLWRGSLCGLAVAAVLAVLQVADGAGRASGWGNAIVFADVVLLLTVLAVFCRPPGRWRWAVCGLVLGTLAILLSGTRGTWPGLLMLLAVLVLGSGWRSRRSRLLLLGATVAGVAALVTAVPGMSERPRLQELQRDIERIDHGDHDSSAGARLERLRVAGRAFLEHPWTGVGFAHFDRAMERLPECRRTPAPERCHLGHAHNDLAEWAATMGLPGALALLALYGVPLALFVRLWWRAPRPPNPRGTALAGAVFVAAFASCGLTQSMFAHQTTTSFYAAVTGLLLGMAMREAATRAQHRQA</sequence>
<feature type="transmembrane region" description="Helical" evidence="5">
    <location>
        <begin position="199"/>
        <end position="219"/>
    </location>
</feature>
<feature type="transmembrane region" description="Helical" evidence="5">
    <location>
        <begin position="42"/>
        <end position="63"/>
    </location>
</feature>
<organism evidence="7 8">
    <name type="scientific">Pseudoxanthomonas taiwanensis</name>
    <dbReference type="NCBI Taxonomy" id="176598"/>
    <lineage>
        <taxon>Bacteria</taxon>
        <taxon>Pseudomonadati</taxon>
        <taxon>Pseudomonadota</taxon>
        <taxon>Gammaproteobacteria</taxon>
        <taxon>Lysobacterales</taxon>
        <taxon>Lysobacteraceae</taxon>
        <taxon>Pseudoxanthomonas</taxon>
    </lineage>
</organism>